<reference evidence="1 2" key="1">
    <citation type="submission" date="2017-11" db="EMBL/GenBank/DDBJ databases">
        <title>Draft Genome Sequence of Sporolactobacillus inulinus NBRC 111894 Isolated from Koso, a Japanese Sugar-Vegetable Fermented Beverage.</title>
        <authorList>
            <person name="Chiou T.Y."/>
            <person name="Oshima K."/>
            <person name="Suda W."/>
            <person name="Hattori M."/>
            <person name="Takahashi T."/>
        </authorList>
    </citation>
    <scope>NUCLEOTIDE SEQUENCE [LARGE SCALE GENOMIC DNA]</scope>
    <source>
        <strain evidence="1 2">NBRC111894</strain>
    </source>
</reference>
<proteinExistence type="predicted"/>
<dbReference type="EMBL" id="BEXB01000012">
    <property type="protein sequence ID" value="GAY76266.1"/>
    <property type="molecule type" value="Genomic_DNA"/>
</dbReference>
<gene>
    <name evidence="1" type="ORF">NBRC111894_1820</name>
</gene>
<name>A0A4Y1ZB19_9BACL</name>
<dbReference type="AlphaFoldDB" id="A0A4Y1ZB19"/>
<evidence type="ECO:0000313" key="1">
    <source>
        <dbReference type="EMBL" id="GAY76266.1"/>
    </source>
</evidence>
<protein>
    <submittedName>
        <fullName evidence="1">Uncharacterized protein</fullName>
    </submittedName>
</protein>
<sequence>MFLFEQRKIKSTFLFYLEFRIWEIDLSDILTIFFVFLHKVSLFDVSLGSAVARSGMHQLNLRMDREMNVRIYGRPMRSGALAFMRIAALEHFVRHVDIAANALALFEAFSDHRC</sequence>
<evidence type="ECO:0000313" key="2">
    <source>
        <dbReference type="Proteomes" id="UP000319716"/>
    </source>
</evidence>
<dbReference type="Proteomes" id="UP000319716">
    <property type="component" value="Unassembled WGS sequence"/>
</dbReference>
<comment type="caution">
    <text evidence="1">The sequence shown here is derived from an EMBL/GenBank/DDBJ whole genome shotgun (WGS) entry which is preliminary data.</text>
</comment>
<accession>A0A4Y1ZB19</accession>
<organism evidence="1 2">
    <name type="scientific">Sporolactobacillus inulinus</name>
    <dbReference type="NCBI Taxonomy" id="2078"/>
    <lineage>
        <taxon>Bacteria</taxon>
        <taxon>Bacillati</taxon>
        <taxon>Bacillota</taxon>
        <taxon>Bacilli</taxon>
        <taxon>Bacillales</taxon>
        <taxon>Sporolactobacillaceae</taxon>
        <taxon>Sporolactobacillus</taxon>
    </lineage>
</organism>